<dbReference type="InterPro" id="IPR035300">
    <property type="entry name" value="L1_dsRBD"/>
</dbReference>
<protein>
    <submittedName>
        <fullName evidence="7">Nucleoporin NUP42 isoform X1</fullName>
    </submittedName>
</protein>
<feature type="compositionally biased region" description="Polar residues" evidence="4">
    <location>
        <begin position="77"/>
        <end position="89"/>
    </location>
</feature>
<keyword evidence="2" id="KW-0479">Metal-binding</keyword>
<sequence length="442" mass="51487">MTICQFFLQGRCRFGDRCWNEHPGAKGASGGRQQPQQQPSGSNRRGWNAANHRYSSVIQPSSFSKSTPWGGSRDQGKSSLGSFESGTSASRDREFGLSQNPFASLSPDEQKEEKKLLEGIVKDMEVWESSGQWMFSVYSPMKKEPNISGSYCYEIPDKDFRNLVLSFLKEIKENTGRVLEEFRETIQEQNEKLSKEIEALNEKQLEIPKLNNKITELNNSMEEHRSRIETLEGGVSKIEDKTSEITQFEKQIETRMKKHEQNLRVMWDTIKKNNIRIMGIPEEEESNKSSEKIFEEIMAENFPNIMEDKKIFVEEAQRTPYRLNPKRNTPRHIIIKLSRTKDKERILRAAREKQNITYKGVPIRLTADFSSETMQARRQWDDIYKVLKEKNCQPRIIYPAKLLFRNEGEIKIFPDKQKLREFVTTSPALQELLKGVFQKENQ</sequence>
<evidence type="ECO:0000256" key="1">
    <source>
        <dbReference type="ARBA" id="ARBA00061640"/>
    </source>
</evidence>
<evidence type="ECO:0000256" key="2">
    <source>
        <dbReference type="PROSITE-ProRule" id="PRU00723"/>
    </source>
</evidence>
<dbReference type="InterPro" id="IPR042566">
    <property type="entry name" value="L1_C"/>
</dbReference>
<feature type="domain" description="C3H1-type" evidence="5">
    <location>
        <begin position="1"/>
        <end position="25"/>
    </location>
</feature>
<evidence type="ECO:0000259" key="5">
    <source>
        <dbReference type="PROSITE" id="PS50103"/>
    </source>
</evidence>
<feature type="region of interest" description="Disordered" evidence="4">
    <location>
        <begin position="24"/>
        <end position="110"/>
    </location>
</feature>
<dbReference type="Gene3D" id="1.20.5.390">
    <property type="entry name" value="L1 transposable element, trimerization domain"/>
    <property type="match status" value="1"/>
</dbReference>
<dbReference type="RefSeq" id="XP_023588090.1">
    <property type="nucleotide sequence ID" value="XM_023732322.1"/>
</dbReference>
<feature type="compositionally biased region" description="Polar residues" evidence="4">
    <location>
        <begin position="53"/>
        <end position="69"/>
    </location>
</feature>
<reference evidence="7" key="1">
    <citation type="submission" date="2025-08" db="UniProtKB">
        <authorList>
            <consortium name="RefSeq"/>
        </authorList>
    </citation>
    <scope>IDENTIFICATION</scope>
</reference>
<dbReference type="InterPro" id="IPR043636">
    <property type="entry name" value="L1_RRM_dom"/>
</dbReference>
<dbReference type="Gene3D" id="3.30.70.1820">
    <property type="entry name" value="L1 transposable element, RRM domain"/>
    <property type="match status" value="1"/>
</dbReference>
<dbReference type="InterPro" id="IPR000571">
    <property type="entry name" value="Znf_CCCH"/>
</dbReference>
<dbReference type="SMART" id="SM00356">
    <property type="entry name" value="ZnF_C3H1"/>
    <property type="match status" value="1"/>
</dbReference>
<accession>A0A2Y9QXI9</accession>
<dbReference type="STRING" id="127582.A0A2Y9QXI9"/>
<dbReference type="Gene3D" id="3.30.250.20">
    <property type="entry name" value="L1 transposable element, C-terminal domain"/>
    <property type="match status" value="1"/>
</dbReference>
<evidence type="ECO:0000313" key="7">
    <source>
        <dbReference type="RefSeq" id="XP_023588090.1"/>
    </source>
</evidence>
<dbReference type="Proteomes" id="UP000248480">
    <property type="component" value="Unplaced"/>
</dbReference>
<dbReference type="FunFam" id="3.30.70.1820:FF:000002">
    <property type="entry name" value="LINE-1 retrotransposable element ORF1 protein"/>
    <property type="match status" value="1"/>
</dbReference>
<evidence type="ECO:0000313" key="6">
    <source>
        <dbReference type="Proteomes" id="UP000248480"/>
    </source>
</evidence>
<dbReference type="GO" id="GO:0008270">
    <property type="term" value="F:zinc ion binding"/>
    <property type="evidence" value="ECO:0007669"/>
    <property type="project" value="UniProtKB-KW"/>
</dbReference>
<name>A0A2Y9QXI9_TRIMA</name>
<dbReference type="PANTHER" id="PTHR11505">
    <property type="entry name" value="L1 TRANSPOSABLE ELEMENT-RELATED"/>
    <property type="match status" value="1"/>
</dbReference>
<gene>
    <name evidence="7" type="primary">NUP42</name>
</gene>
<dbReference type="PROSITE" id="PS50103">
    <property type="entry name" value="ZF_C3H1"/>
    <property type="match status" value="1"/>
</dbReference>
<keyword evidence="6" id="KW-1185">Reference proteome</keyword>
<feature type="compositionally biased region" description="Low complexity" evidence="4">
    <location>
        <begin position="31"/>
        <end position="45"/>
    </location>
</feature>
<keyword evidence="2" id="KW-0862">Zinc</keyword>
<comment type="similarity">
    <text evidence="1">Belongs to the transposase 22 family.</text>
</comment>
<dbReference type="AlphaFoldDB" id="A0A2Y9QXI9"/>
<feature type="zinc finger region" description="C3H1-type" evidence="2">
    <location>
        <begin position="1"/>
        <end position="25"/>
    </location>
</feature>
<dbReference type="GeneID" id="101357634"/>
<evidence type="ECO:0000256" key="3">
    <source>
        <dbReference type="SAM" id="Coils"/>
    </source>
</evidence>
<dbReference type="InParanoid" id="A0A2Y9QXI9"/>
<evidence type="ECO:0000256" key="4">
    <source>
        <dbReference type="SAM" id="MobiDB-lite"/>
    </source>
</evidence>
<dbReference type="CTD" id="11097"/>
<dbReference type="InterPro" id="IPR004244">
    <property type="entry name" value="Transposase_22"/>
</dbReference>
<organism evidence="6 7">
    <name type="scientific">Trichechus manatus latirostris</name>
    <name type="common">Florida manatee</name>
    <dbReference type="NCBI Taxonomy" id="127582"/>
    <lineage>
        <taxon>Eukaryota</taxon>
        <taxon>Metazoa</taxon>
        <taxon>Chordata</taxon>
        <taxon>Craniata</taxon>
        <taxon>Vertebrata</taxon>
        <taxon>Euteleostomi</taxon>
        <taxon>Mammalia</taxon>
        <taxon>Eutheria</taxon>
        <taxon>Afrotheria</taxon>
        <taxon>Sirenia</taxon>
        <taxon>Trichechidae</taxon>
        <taxon>Trichechus</taxon>
    </lineage>
</organism>
<dbReference type="Pfam" id="PF02994">
    <property type="entry name" value="Transposase_22"/>
    <property type="match status" value="1"/>
</dbReference>
<keyword evidence="2" id="KW-0863">Zinc-finger</keyword>
<proteinExistence type="inferred from homology"/>
<dbReference type="Pfam" id="PF17490">
    <property type="entry name" value="Tnp_22_dsRBD"/>
    <property type="match status" value="1"/>
</dbReference>
<keyword evidence="3" id="KW-0175">Coiled coil</keyword>
<feature type="coiled-coil region" evidence="3">
    <location>
        <begin position="172"/>
        <end position="241"/>
    </location>
</feature>